<dbReference type="OrthoDB" id="1925583at2"/>
<dbReference type="EMBL" id="AMEZ01000059">
    <property type="protein sequence ID" value="EKY26211.1"/>
    <property type="molecule type" value="Genomic_DNA"/>
</dbReference>
<comment type="caution">
    <text evidence="1">The sequence shown here is derived from an EMBL/GenBank/DDBJ whole genome shotgun (WGS) entry which is preliminary data.</text>
</comment>
<dbReference type="AlphaFoldDB" id="L1QE33"/>
<proteinExistence type="predicted"/>
<accession>L1QE33</accession>
<gene>
    <name evidence="1" type="ORF">HMPREF0216_02250</name>
</gene>
<dbReference type="PATRIC" id="fig|545697.3.peg.2212"/>
<reference evidence="1 2" key="1">
    <citation type="submission" date="2012-05" db="EMBL/GenBank/DDBJ databases">
        <authorList>
            <person name="Weinstock G."/>
            <person name="Sodergren E."/>
            <person name="Lobos E.A."/>
            <person name="Fulton L."/>
            <person name="Fulton R."/>
            <person name="Courtney L."/>
            <person name="Fronick C."/>
            <person name="O'Laughlin M."/>
            <person name="Godfrey J."/>
            <person name="Wilson R.M."/>
            <person name="Miner T."/>
            <person name="Farmer C."/>
            <person name="Delehaunty K."/>
            <person name="Cordes M."/>
            <person name="Minx P."/>
            <person name="Tomlinson C."/>
            <person name="Chen J."/>
            <person name="Wollam A."/>
            <person name="Pepin K.H."/>
            <person name="Bhonagiri V."/>
            <person name="Zhang X."/>
            <person name="Suruliraj S."/>
            <person name="Warren W."/>
            <person name="Mitreva M."/>
            <person name="Mardis E.R."/>
            <person name="Wilson R.K."/>
        </authorList>
    </citation>
    <scope>NUCLEOTIDE SEQUENCE [LARGE SCALE GENOMIC DNA]</scope>
    <source>
        <strain evidence="1 2">DSM 1785</strain>
    </source>
</reference>
<evidence type="ECO:0000313" key="2">
    <source>
        <dbReference type="Proteomes" id="UP000010420"/>
    </source>
</evidence>
<dbReference type="HOGENOM" id="CLU_1764865_0_0_9"/>
<dbReference type="RefSeq" id="WP_005214014.1">
    <property type="nucleotide sequence ID" value="NZ_KB291650.1"/>
</dbReference>
<name>L1QE33_9CLOT</name>
<sequence>MKRELTVYELGKLLKEITEKTKVELLVKRKLSGGFITIKGETRVLNAPTEQKTLKGNNIISLSVKNKENGEMVIKLTGIKNSKFSVEVAPTRYKEINIGGLSMDKIKESDEECKVKIDEDLIFTVHESSREIEKLLEE</sequence>
<protein>
    <submittedName>
        <fullName evidence="1">Uncharacterized protein</fullName>
    </submittedName>
</protein>
<organism evidence="1 2">
    <name type="scientific">Clostridium celatum DSM 1785</name>
    <dbReference type="NCBI Taxonomy" id="545697"/>
    <lineage>
        <taxon>Bacteria</taxon>
        <taxon>Bacillati</taxon>
        <taxon>Bacillota</taxon>
        <taxon>Clostridia</taxon>
        <taxon>Eubacteriales</taxon>
        <taxon>Clostridiaceae</taxon>
        <taxon>Clostridium</taxon>
    </lineage>
</organism>
<evidence type="ECO:0000313" key="1">
    <source>
        <dbReference type="EMBL" id="EKY26211.1"/>
    </source>
</evidence>
<dbReference type="Proteomes" id="UP000010420">
    <property type="component" value="Unassembled WGS sequence"/>
</dbReference>
<dbReference type="eggNOG" id="ENOG5030GIK">
    <property type="taxonomic scope" value="Bacteria"/>
</dbReference>
<keyword evidence="2" id="KW-1185">Reference proteome</keyword>